<dbReference type="Pfam" id="PF23324">
    <property type="entry name" value="DUF7086"/>
    <property type="match status" value="1"/>
</dbReference>
<comment type="caution">
    <text evidence="3">The sequence shown here is derived from an EMBL/GenBank/DDBJ whole genome shotgun (WGS) entry which is preliminary data.</text>
</comment>
<dbReference type="Proteomes" id="UP001237642">
    <property type="component" value="Unassembled WGS sequence"/>
</dbReference>
<evidence type="ECO:0000256" key="1">
    <source>
        <dbReference type="SAM" id="MobiDB-lite"/>
    </source>
</evidence>
<dbReference type="InterPro" id="IPR055513">
    <property type="entry name" value="DUF7086"/>
</dbReference>
<evidence type="ECO:0000313" key="4">
    <source>
        <dbReference type="Proteomes" id="UP001237642"/>
    </source>
</evidence>
<dbReference type="AlphaFoldDB" id="A0AAD8I097"/>
<evidence type="ECO:0000313" key="3">
    <source>
        <dbReference type="EMBL" id="KAK1375702.1"/>
    </source>
</evidence>
<reference evidence="3" key="2">
    <citation type="submission" date="2023-05" db="EMBL/GenBank/DDBJ databases">
        <authorList>
            <person name="Schelkunov M.I."/>
        </authorList>
    </citation>
    <scope>NUCLEOTIDE SEQUENCE</scope>
    <source>
        <strain evidence="3">Hsosn_3</strain>
        <tissue evidence="3">Leaf</tissue>
    </source>
</reference>
<organism evidence="3 4">
    <name type="scientific">Heracleum sosnowskyi</name>
    <dbReference type="NCBI Taxonomy" id="360622"/>
    <lineage>
        <taxon>Eukaryota</taxon>
        <taxon>Viridiplantae</taxon>
        <taxon>Streptophyta</taxon>
        <taxon>Embryophyta</taxon>
        <taxon>Tracheophyta</taxon>
        <taxon>Spermatophyta</taxon>
        <taxon>Magnoliopsida</taxon>
        <taxon>eudicotyledons</taxon>
        <taxon>Gunneridae</taxon>
        <taxon>Pentapetalae</taxon>
        <taxon>asterids</taxon>
        <taxon>campanulids</taxon>
        <taxon>Apiales</taxon>
        <taxon>Apiaceae</taxon>
        <taxon>Apioideae</taxon>
        <taxon>apioid superclade</taxon>
        <taxon>Tordylieae</taxon>
        <taxon>Tordyliinae</taxon>
        <taxon>Heracleum</taxon>
    </lineage>
</organism>
<feature type="domain" description="DUF7086" evidence="2">
    <location>
        <begin position="102"/>
        <end position="180"/>
    </location>
</feature>
<sequence length="187" mass="21281">MRTLWVKRAHFPANRSQSRSHPCSSSLPSSETVPPPPNHDPDLDFDLIIAPPIDRRPAPIVDDLMTIKASFSWALDRRNVQPLLFLISNGIEYIQLDVIAYRLSPKPNICAVCHKESLLVPLDAPKKRNINWLGLFLAKQLGYLDCDELTYFYKHNDIPVKNFSKVRLIARVAMEILLQLQVGLSDN</sequence>
<dbReference type="PANTHER" id="PTHR34272:SF1">
    <property type="entry name" value="EXPRESSED PROTEIN"/>
    <property type="match status" value="1"/>
</dbReference>
<accession>A0AAD8I097</accession>
<name>A0AAD8I097_9APIA</name>
<proteinExistence type="predicted"/>
<evidence type="ECO:0000259" key="2">
    <source>
        <dbReference type="Pfam" id="PF23324"/>
    </source>
</evidence>
<feature type="region of interest" description="Disordered" evidence="1">
    <location>
        <begin position="12"/>
        <end position="36"/>
    </location>
</feature>
<keyword evidence="4" id="KW-1185">Reference proteome</keyword>
<reference evidence="3" key="1">
    <citation type="submission" date="2023-02" db="EMBL/GenBank/DDBJ databases">
        <title>Genome of toxic invasive species Heracleum sosnowskyi carries increased number of genes despite the absence of recent whole-genome duplications.</title>
        <authorList>
            <person name="Schelkunov M."/>
            <person name="Shtratnikova V."/>
            <person name="Makarenko M."/>
            <person name="Klepikova A."/>
            <person name="Omelchenko D."/>
            <person name="Novikova G."/>
            <person name="Obukhova E."/>
            <person name="Bogdanov V."/>
            <person name="Penin A."/>
            <person name="Logacheva M."/>
        </authorList>
    </citation>
    <scope>NUCLEOTIDE SEQUENCE</scope>
    <source>
        <strain evidence="3">Hsosn_3</strain>
        <tissue evidence="3">Leaf</tissue>
    </source>
</reference>
<feature type="compositionally biased region" description="Low complexity" evidence="1">
    <location>
        <begin position="16"/>
        <end position="32"/>
    </location>
</feature>
<dbReference type="EMBL" id="JAUIZM010000007">
    <property type="protein sequence ID" value="KAK1375702.1"/>
    <property type="molecule type" value="Genomic_DNA"/>
</dbReference>
<gene>
    <name evidence="3" type="ORF">POM88_031895</name>
</gene>
<dbReference type="PANTHER" id="PTHR34272">
    <property type="entry name" value="EXPRESSED PROTEIN"/>
    <property type="match status" value="1"/>
</dbReference>
<protein>
    <recommendedName>
        <fullName evidence="2">DUF7086 domain-containing protein</fullName>
    </recommendedName>
</protein>